<feature type="compositionally biased region" description="Basic and acidic residues" evidence="1">
    <location>
        <begin position="39"/>
        <end position="49"/>
    </location>
</feature>
<accession>A0A672GJF1</accession>
<feature type="region of interest" description="Disordered" evidence="1">
    <location>
        <begin position="106"/>
        <end position="208"/>
    </location>
</feature>
<protein>
    <submittedName>
        <fullName evidence="2">Uncharacterized protein</fullName>
    </submittedName>
</protein>
<feature type="compositionally biased region" description="Gly residues" evidence="1">
    <location>
        <begin position="115"/>
        <end position="126"/>
    </location>
</feature>
<reference evidence="2" key="1">
    <citation type="submission" date="2019-06" db="EMBL/GenBank/DDBJ databases">
        <authorList>
            <consortium name="Wellcome Sanger Institute Data Sharing"/>
        </authorList>
    </citation>
    <scope>NUCLEOTIDE SEQUENCE [LARGE SCALE GENOMIC DNA]</scope>
</reference>
<reference evidence="2" key="3">
    <citation type="submission" date="2025-09" db="UniProtKB">
        <authorList>
            <consortium name="Ensembl"/>
        </authorList>
    </citation>
    <scope>IDENTIFICATION</scope>
</reference>
<dbReference type="Proteomes" id="UP000472267">
    <property type="component" value="Chromosome 22"/>
</dbReference>
<name>A0A672GJF1_SALFA</name>
<dbReference type="InParanoid" id="A0A672GJF1"/>
<dbReference type="AlphaFoldDB" id="A0A672GJF1"/>
<organism evidence="2 3">
    <name type="scientific">Salarias fasciatus</name>
    <name type="common">Jewelled blenny</name>
    <name type="synonym">Blennius fasciatus</name>
    <dbReference type="NCBI Taxonomy" id="181472"/>
    <lineage>
        <taxon>Eukaryota</taxon>
        <taxon>Metazoa</taxon>
        <taxon>Chordata</taxon>
        <taxon>Craniata</taxon>
        <taxon>Vertebrata</taxon>
        <taxon>Euteleostomi</taxon>
        <taxon>Actinopterygii</taxon>
        <taxon>Neopterygii</taxon>
        <taxon>Teleostei</taxon>
        <taxon>Neoteleostei</taxon>
        <taxon>Acanthomorphata</taxon>
        <taxon>Ovalentaria</taxon>
        <taxon>Blenniimorphae</taxon>
        <taxon>Blenniiformes</taxon>
        <taxon>Blennioidei</taxon>
        <taxon>Blenniidae</taxon>
        <taxon>Salariinae</taxon>
        <taxon>Salarias</taxon>
    </lineage>
</organism>
<feature type="region of interest" description="Disordered" evidence="1">
    <location>
        <begin position="17"/>
        <end position="49"/>
    </location>
</feature>
<evidence type="ECO:0000313" key="3">
    <source>
        <dbReference type="Proteomes" id="UP000472267"/>
    </source>
</evidence>
<sequence length="247" mass="26605">MLRLGLHRALPAASHVFPAAARPGTGRHAPPGRSMGTHGRNEPREPLHSPKRAKEFIYRLHPAERTRLLHELQSFESMAIAQETQESSPPTAAQIRYGDADRAVHRGHAGDLHHGGGGVGEPGVGLGRSRPGRVRGGAGHPAGHAGSRSDAQTGRHVADPAQLAPGEGHRGDAGLPAGDVPSAVPQRRRQQGDGDEGRRRRGVLTGDRQPLHAARGNFRFLLFLNDSRIFKVVFDLRPSGRVFRLRS</sequence>
<gene>
    <name evidence="2" type="primary">tmem65</name>
</gene>
<proteinExistence type="predicted"/>
<evidence type="ECO:0000313" key="2">
    <source>
        <dbReference type="Ensembl" id="ENSSFAP00005011459.1"/>
    </source>
</evidence>
<evidence type="ECO:0000256" key="1">
    <source>
        <dbReference type="SAM" id="MobiDB-lite"/>
    </source>
</evidence>
<reference evidence="2" key="2">
    <citation type="submission" date="2025-08" db="UniProtKB">
        <authorList>
            <consortium name="Ensembl"/>
        </authorList>
    </citation>
    <scope>IDENTIFICATION</scope>
</reference>
<keyword evidence="3" id="KW-1185">Reference proteome</keyword>
<dbReference type="Ensembl" id="ENSSFAT00005011943.1">
    <property type="protein sequence ID" value="ENSSFAP00005011459.1"/>
    <property type="gene ID" value="ENSSFAG00005006399.1"/>
</dbReference>